<dbReference type="Proteomes" id="UP000014680">
    <property type="component" value="Unassembled WGS sequence"/>
</dbReference>
<evidence type="ECO:0000313" key="1">
    <source>
        <dbReference type="EMBL" id="ELP86035.1"/>
    </source>
</evidence>
<reference evidence="1 2" key="1">
    <citation type="submission" date="2012-10" db="EMBL/GenBank/DDBJ databases">
        <authorList>
            <person name="Zafar N."/>
            <person name="Inman J."/>
            <person name="Hall N."/>
            <person name="Lorenzi H."/>
            <person name="Caler E."/>
        </authorList>
    </citation>
    <scope>NUCLEOTIDE SEQUENCE [LARGE SCALE GENOMIC DNA]</scope>
    <source>
        <strain evidence="1 2">IP1</strain>
    </source>
</reference>
<accession>L7FKA3</accession>
<sequence length="759" mass="89906">MSTKVYDETNDNDFYCFDKNVLRLILKSLDVVCQLNDFGFEYFQIVTRIHTSTWFSVYTNSVQLVGTGIPDERPAQFGDYFYMNLVIQFDSLSAFYLESAKQFAYGFEILNNLVETSVYKMSKSSAMFIAKDHFDKYFNEYIKLADGRIMHNMLVVINHIFGLPMKNEEAFYLVFEKIIMSKSCESLRECDNEQIGIFCRKELEKVNMMCTDIIFCLQNDYNGRDVHAVRLVENKTREEKVKIFSNVCRVIRYIVETQKGGMDEKHELEVFDLFRNVTQVYMHLIESKQLVAQSNVSKGSSVDKELTLTYLALYNIEPYQGGINVCEPFQTRFYIDEKQERKGVILFICQLFNIIIEYWGKDYDVTYACLKNLEGFYNNEYNGDIFYEMNILDKSFQWAKEVQYWTKKEAFRARKISYNTISIVICNRWVERGVTLFWKYFDTTSRLVLVDLSCLMRDGNVDSKLFLQHFLSVNKEKYLSAPQSSIYQDEWKFVLQLVESVTSSSVFLKKFYVKRFNSLYDEGKAEEAKRKKEKRQRKEHKEWLENDTMEQLHLQKEVKLKEKENNEYIEYPVLTYVPDLLLQFCCLLSEFVDQIYDEEDWETLSTQYNKKRLNRLIKVYTIATNILMTENFNFTVDRLYGDMTVKTMVFKLMELYDTVKDALDVSPLFLKSVSMFMECISKLTASYEMTNHMLELIADFAQVLLKTSDHELILCGVNVVFNFIENMNTYRNSTDFELQIYENMLDDDFTEVLLVCYYC</sequence>
<dbReference type="RefSeq" id="XP_004185381.1">
    <property type="nucleotide sequence ID" value="XM_004185333.1"/>
</dbReference>
<organism evidence="1 2">
    <name type="scientific">Entamoeba invadens IP1</name>
    <dbReference type="NCBI Taxonomy" id="370355"/>
    <lineage>
        <taxon>Eukaryota</taxon>
        <taxon>Amoebozoa</taxon>
        <taxon>Evosea</taxon>
        <taxon>Archamoebae</taxon>
        <taxon>Mastigamoebida</taxon>
        <taxon>Entamoebidae</taxon>
        <taxon>Entamoeba</taxon>
    </lineage>
</organism>
<dbReference type="AlphaFoldDB" id="L7FKA3"/>
<proteinExistence type="predicted"/>
<name>L7FKA3_ENTIV</name>
<dbReference type="EMBL" id="KB207020">
    <property type="protein sequence ID" value="ELP86035.1"/>
    <property type="molecule type" value="Genomic_DNA"/>
</dbReference>
<dbReference type="KEGG" id="eiv:EIN_236320"/>
<protein>
    <submittedName>
        <fullName evidence="1">Uncharacterized protein</fullName>
    </submittedName>
</protein>
<evidence type="ECO:0000313" key="2">
    <source>
        <dbReference type="Proteomes" id="UP000014680"/>
    </source>
</evidence>
<dbReference type="GeneID" id="14884998"/>
<gene>
    <name evidence="1" type="ORF">EIN_236320</name>
</gene>
<dbReference type="VEuPathDB" id="AmoebaDB:EIN_236320"/>
<keyword evidence="2" id="KW-1185">Reference proteome</keyword>